<keyword evidence="1" id="KW-0808">Transferase</keyword>
<reference evidence="1 2" key="1">
    <citation type="submission" date="2020-05" db="EMBL/GenBank/DDBJ databases">
        <title>Identification and distribution of gene clusters putatively required for synthesis of sphingolipid metabolism inhibitors in phylogenetically diverse species of the filamentous fungus Fusarium.</title>
        <authorList>
            <person name="Kim H.-S."/>
            <person name="Busman M."/>
            <person name="Brown D.W."/>
            <person name="Divon H."/>
            <person name="Uhlig S."/>
            <person name="Proctor R.H."/>
        </authorList>
    </citation>
    <scope>NUCLEOTIDE SEQUENCE [LARGE SCALE GENOMIC DNA]</scope>
    <source>
        <strain evidence="1 2">NRRL 25211</strain>
    </source>
</reference>
<dbReference type="Proteomes" id="UP000544095">
    <property type="component" value="Unassembled WGS sequence"/>
</dbReference>
<organism evidence="1 2">
    <name type="scientific">Fusarium pseudoanthophilum</name>
    <dbReference type="NCBI Taxonomy" id="48495"/>
    <lineage>
        <taxon>Eukaryota</taxon>
        <taxon>Fungi</taxon>
        <taxon>Dikarya</taxon>
        <taxon>Ascomycota</taxon>
        <taxon>Pezizomycotina</taxon>
        <taxon>Sordariomycetes</taxon>
        <taxon>Hypocreomycetidae</taxon>
        <taxon>Hypocreales</taxon>
        <taxon>Nectriaceae</taxon>
        <taxon>Fusarium</taxon>
        <taxon>Fusarium fujikuroi species complex</taxon>
    </lineage>
</organism>
<comment type="caution">
    <text evidence="1">The sequence shown here is derived from an EMBL/GenBank/DDBJ whole genome shotgun (WGS) entry which is preliminary data.</text>
</comment>
<protein>
    <submittedName>
        <fullName evidence="1">Acyl transferase carnitine dehydratase</fullName>
    </submittedName>
</protein>
<dbReference type="PANTHER" id="PTHR48229:SF2">
    <property type="entry name" value="CAIB_BAIF FAMILY PROTEIN"/>
    <property type="match status" value="1"/>
</dbReference>
<evidence type="ECO:0000313" key="1">
    <source>
        <dbReference type="EMBL" id="KAF5565312.1"/>
    </source>
</evidence>
<dbReference type="PANTHER" id="PTHR48229">
    <property type="entry name" value="CAIB/BAIF FAMILY ENZYME (AFU_ORTHOLOGUE AFUA_1G05360)-RELATED"/>
    <property type="match status" value="1"/>
</dbReference>
<dbReference type="EMBL" id="JAAOAR010001487">
    <property type="protein sequence ID" value="KAF5565312.1"/>
    <property type="molecule type" value="Genomic_DNA"/>
</dbReference>
<dbReference type="GO" id="GO:0016740">
    <property type="term" value="F:transferase activity"/>
    <property type="evidence" value="ECO:0007669"/>
    <property type="project" value="UniProtKB-KW"/>
</dbReference>
<dbReference type="InterPro" id="IPR052985">
    <property type="entry name" value="CoA-trans_III_biosynth/detox"/>
</dbReference>
<sequence length="154" mass="17106">MGSPEQFVSSYSVPFESRAILLESLVSNNLHSSLPAEAKEFAHHVRFEGSSLPCLPINWRLAESAASLKALEAVLINVLISRKYGQGPFPVTIDTDHAQLFFMSSLLIEANPDPASPVQPTPIRELTEKYSHFFPNRDLHQMSSSPFRKAVTNI</sequence>
<accession>A0A8H5NGE2</accession>
<evidence type="ECO:0000313" key="2">
    <source>
        <dbReference type="Proteomes" id="UP000544095"/>
    </source>
</evidence>
<proteinExistence type="predicted"/>
<dbReference type="AlphaFoldDB" id="A0A8H5NGE2"/>
<name>A0A8H5NGE2_9HYPO</name>
<gene>
    <name evidence="1" type="ORF">FPANT_14160</name>
</gene>
<keyword evidence="2" id="KW-1185">Reference proteome</keyword>
<feature type="non-terminal residue" evidence="1">
    <location>
        <position position="154"/>
    </location>
</feature>